<keyword evidence="2" id="KW-0238">DNA-binding</keyword>
<accession>A0A368ZZN9</accession>
<keyword evidence="3" id="KW-0804">Transcription</keyword>
<dbReference type="OrthoDB" id="5243844at2"/>
<evidence type="ECO:0000313" key="7">
    <source>
        <dbReference type="Proteomes" id="UP000253506"/>
    </source>
</evidence>
<dbReference type="InterPro" id="IPR000524">
    <property type="entry name" value="Tscrpt_reg_HTH_GntR"/>
</dbReference>
<dbReference type="GO" id="GO:0003700">
    <property type="term" value="F:DNA-binding transcription factor activity"/>
    <property type="evidence" value="ECO:0007669"/>
    <property type="project" value="InterPro"/>
</dbReference>
<evidence type="ECO:0000256" key="2">
    <source>
        <dbReference type="ARBA" id="ARBA00023125"/>
    </source>
</evidence>
<dbReference type="Gene3D" id="1.20.120.530">
    <property type="entry name" value="GntR ligand-binding domain-like"/>
    <property type="match status" value="1"/>
</dbReference>
<gene>
    <name evidence="6" type="ORF">DFP77_11751</name>
    <name evidence="5" type="ORF">JSY38_17455</name>
</gene>
<dbReference type="PROSITE" id="PS50949">
    <property type="entry name" value="HTH_GNTR"/>
    <property type="match status" value="1"/>
</dbReference>
<evidence type="ECO:0000259" key="4">
    <source>
        <dbReference type="PROSITE" id="PS50949"/>
    </source>
</evidence>
<evidence type="ECO:0000256" key="1">
    <source>
        <dbReference type="ARBA" id="ARBA00023015"/>
    </source>
</evidence>
<evidence type="ECO:0000313" key="8">
    <source>
        <dbReference type="Proteomes" id="UP000644167"/>
    </source>
</evidence>
<dbReference type="GO" id="GO:0003677">
    <property type="term" value="F:DNA binding"/>
    <property type="evidence" value="ECO:0007669"/>
    <property type="project" value="UniProtKB-KW"/>
</dbReference>
<dbReference type="Gene3D" id="1.10.10.10">
    <property type="entry name" value="Winged helix-like DNA-binding domain superfamily/Winged helix DNA-binding domain"/>
    <property type="match status" value="1"/>
</dbReference>
<organism evidence="6 7">
    <name type="scientific">Marinomonas foliarum</name>
    <dbReference type="NCBI Taxonomy" id="491950"/>
    <lineage>
        <taxon>Bacteria</taxon>
        <taxon>Pseudomonadati</taxon>
        <taxon>Pseudomonadota</taxon>
        <taxon>Gammaproteobacteria</taxon>
        <taxon>Oceanospirillales</taxon>
        <taxon>Oceanospirillaceae</taxon>
        <taxon>Marinomonas</taxon>
    </lineage>
</organism>
<feature type="domain" description="HTH gntR-type" evidence="4">
    <location>
        <begin position="13"/>
        <end position="80"/>
    </location>
</feature>
<name>A0A368ZZN9_9GAMM</name>
<dbReference type="EMBL" id="CP070273">
    <property type="protein sequence ID" value="QRV23776.1"/>
    <property type="molecule type" value="Genomic_DNA"/>
</dbReference>
<dbReference type="RefSeq" id="WP_114412234.1">
    <property type="nucleotide sequence ID" value="NZ_CP070273.1"/>
</dbReference>
<dbReference type="SUPFAM" id="SSF46785">
    <property type="entry name" value="Winged helix' DNA-binding domain"/>
    <property type="match status" value="1"/>
</dbReference>
<keyword evidence="1" id="KW-0805">Transcription regulation</keyword>
<dbReference type="AlphaFoldDB" id="A0A368ZZN9"/>
<reference evidence="5 8" key="2">
    <citation type="submission" date="2021-02" db="EMBL/GenBank/DDBJ databases">
        <title>The genome of Marinomonas foliarum JZW.</title>
        <authorList>
            <person name="Sun M."/>
        </authorList>
    </citation>
    <scope>NUCLEOTIDE SEQUENCE [LARGE SCALE GENOMIC DNA]</scope>
    <source>
        <strain evidence="5 8">JZW</strain>
    </source>
</reference>
<dbReference type="InterPro" id="IPR011711">
    <property type="entry name" value="GntR_C"/>
</dbReference>
<dbReference type="SMART" id="SM00895">
    <property type="entry name" value="FCD"/>
    <property type="match status" value="1"/>
</dbReference>
<dbReference type="SMART" id="SM00345">
    <property type="entry name" value="HTH_GNTR"/>
    <property type="match status" value="1"/>
</dbReference>
<dbReference type="Pfam" id="PF00392">
    <property type="entry name" value="GntR"/>
    <property type="match status" value="1"/>
</dbReference>
<dbReference type="InterPro" id="IPR008920">
    <property type="entry name" value="TF_FadR/GntR_C"/>
</dbReference>
<evidence type="ECO:0000313" key="6">
    <source>
        <dbReference type="EMBL" id="RCX01277.1"/>
    </source>
</evidence>
<evidence type="ECO:0000256" key="3">
    <source>
        <dbReference type="ARBA" id="ARBA00023163"/>
    </source>
</evidence>
<sequence length="234" mass="26219">MTQSKSKASSKKQAEVQRIIDTLSKAIAQHRLKPGQRLVEAQIVGALNVNRNHVQTALQRLSLQRVVTIEPNRGAFVSQPSAQEAREIFAARRSVERGIVEAISIEKIERHWDIINAHMLGELEVTSGTDRQAIVGKLSDYHRLLADICDNTVLKEIFDNLMVRSSLIVSLYQRNDVPTCQHNEHKKVLDALRLGDNDLAVKVMLEHLNNLEAELVLDDNQGLDIDLASALKDI</sequence>
<evidence type="ECO:0000313" key="5">
    <source>
        <dbReference type="EMBL" id="QRV23776.1"/>
    </source>
</evidence>
<proteinExistence type="predicted"/>
<dbReference type="Pfam" id="PF07729">
    <property type="entry name" value="FCD"/>
    <property type="match status" value="1"/>
</dbReference>
<dbReference type="SUPFAM" id="SSF48008">
    <property type="entry name" value="GntR ligand-binding domain-like"/>
    <property type="match status" value="1"/>
</dbReference>
<keyword evidence="8" id="KW-1185">Reference proteome</keyword>
<dbReference type="InterPro" id="IPR036390">
    <property type="entry name" value="WH_DNA-bd_sf"/>
</dbReference>
<dbReference type="InterPro" id="IPR036388">
    <property type="entry name" value="WH-like_DNA-bd_sf"/>
</dbReference>
<reference evidence="6 7" key="1">
    <citation type="submission" date="2018-07" db="EMBL/GenBank/DDBJ databases">
        <title>Genomic Encyclopedia of Type Strains, Phase III (KMG-III): the genomes of soil and plant-associated and newly described type strains.</title>
        <authorList>
            <person name="Whitman W."/>
        </authorList>
    </citation>
    <scope>NUCLEOTIDE SEQUENCE [LARGE SCALE GENOMIC DNA]</scope>
    <source>
        <strain evidence="6 7">CECT 7731</strain>
    </source>
</reference>
<dbReference type="PANTHER" id="PTHR43537">
    <property type="entry name" value="TRANSCRIPTIONAL REGULATOR, GNTR FAMILY"/>
    <property type="match status" value="1"/>
</dbReference>
<dbReference type="EMBL" id="QPJQ01000017">
    <property type="protein sequence ID" value="RCX01277.1"/>
    <property type="molecule type" value="Genomic_DNA"/>
</dbReference>
<dbReference type="PANTHER" id="PTHR43537:SF53">
    <property type="entry name" value="HTH-TYPE TRANSCRIPTIONAL REPRESSOR NANR"/>
    <property type="match status" value="1"/>
</dbReference>
<dbReference type="Proteomes" id="UP000644167">
    <property type="component" value="Chromosome"/>
</dbReference>
<dbReference type="Proteomes" id="UP000253506">
    <property type="component" value="Unassembled WGS sequence"/>
</dbReference>
<protein>
    <submittedName>
        <fullName evidence="6">GntR family transcriptional regulator</fullName>
    </submittedName>
</protein>